<protein>
    <submittedName>
        <fullName evidence="3">Pyridoxamine 5'-phosphate oxidase-related FMN-binding protein</fullName>
    </submittedName>
</protein>
<sequence>MARSIGIHQCQQTAHPRPVISQSRMSYRHSKGMTMTASNAGDIVFTPAVRAAQQQRGSREMYENMDRDGGFPGEINERLAAFIAARDSFYVGTANRQGQPYIQHRGGKKGFLQVLDERTLAFGDVAGNAQYISIGNLSENDHAFLFLMDYPNRQRVKIWGTAEVVENDDDLLQRLTVDERPERAIVFHITTWNSNCPKNIAPRWTMDELDDRMQTLTDQLEELKRENRLLKRQLKQHQTGVNQ</sequence>
<keyword evidence="1" id="KW-0175">Coiled coil</keyword>
<evidence type="ECO:0000313" key="3">
    <source>
        <dbReference type="EMBL" id="EMI56356.1"/>
    </source>
</evidence>
<dbReference type="SUPFAM" id="SSF50475">
    <property type="entry name" value="FMN-binding split barrel"/>
    <property type="match status" value="1"/>
</dbReference>
<gene>
    <name evidence="3" type="ORF">RSSM_02201</name>
</gene>
<reference evidence="3 4" key="1">
    <citation type="journal article" date="2013" name="Mar. Genomics">
        <title>Expression of sulfatases in Rhodopirellula baltica and the diversity of sulfatases in the genus Rhodopirellula.</title>
        <authorList>
            <person name="Wegner C.E."/>
            <person name="Richter-Heitmann T."/>
            <person name="Klindworth A."/>
            <person name="Klockow C."/>
            <person name="Richter M."/>
            <person name="Achstetter T."/>
            <person name="Glockner F.O."/>
            <person name="Harder J."/>
        </authorList>
    </citation>
    <scope>NUCLEOTIDE SEQUENCE [LARGE SCALE GENOMIC DNA]</scope>
    <source>
        <strain evidence="3 4">SM41</strain>
    </source>
</reference>
<feature type="coiled-coil region" evidence="1">
    <location>
        <begin position="206"/>
        <end position="240"/>
    </location>
</feature>
<comment type="caution">
    <text evidence="3">The sequence shown here is derived from an EMBL/GenBank/DDBJ whole genome shotgun (WGS) entry which is preliminary data.</text>
</comment>
<accession>M5UET4</accession>
<organism evidence="3 4">
    <name type="scientific">Rhodopirellula sallentina SM41</name>
    <dbReference type="NCBI Taxonomy" id="1263870"/>
    <lineage>
        <taxon>Bacteria</taxon>
        <taxon>Pseudomonadati</taxon>
        <taxon>Planctomycetota</taxon>
        <taxon>Planctomycetia</taxon>
        <taxon>Pirellulales</taxon>
        <taxon>Pirellulaceae</taxon>
        <taxon>Rhodopirellula</taxon>
    </lineage>
</organism>
<evidence type="ECO:0000259" key="2">
    <source>
        <dbReference type="Pfam" id="PF01243"/>
    </source>
</evidence>
<feature type="domain" description="Pyridoxamine 5'-phosphate oxidase N-terminal" evidence="2">
    <location>
        <begin position="76"/>
        <end position="183"/>
    </location>
</feature>
<dbReference type="PANTHER" id="PTHR42815">
    <property type="entry name" value="FAD-BINDING, PUTATIVE (AFU_ORTHOLOGUE AFUA_6G07600)-RELATED"/>
    <property type="match status" value="1"/>
</dbReference>
<dbReference type="Gene3D" id="2.30.110.10">
    <property type="entry name" value="Electron Transport, Fmn-binding Protein, Chain A"/>
    <property type="match status" value="1"/>
</dbReference>
<keyword evidence="4" id="KW-1185">Reference proteome</keyword>
<dbReference type="EMBL" id="ANOH01000153">
    <property type="protein sequence ID" value="EMI56356.1"/>
    <property type="molecule type" value="Genomic_DNA"/>
</dbReference>
<dbReference type="AlphaFoldDB" id="M5UET4"/>
<dbReference type="PATRIC" id="fig|1263870.3.peg.2345"/>
<proteinExistence type="predicted"/>
<evidence type="ECO:0000313" key="4">
    <source>
        <dbReference type="Proteomes" id="UP000011885"/>
    </source>
</evidence>
<dbReference type="Pfam" id="PF01243">
    <property type="entry name" value="PNPOx_N"/>
    <property type="match status" value="1"/>
</dbReference>
<dbReference type="PANTHER" id="PTHR42815:SF2">
    <property type="entry name" value="FAD-BINDING, PUTATIVE (AFU_ORTHOLOGUE AFUA_6G07600)-RELATED"/>
    <property type="match status" value="1"/>
</dbReference>
<dbReference type="InterPro" id="IPR012349">
    <property type="entry name" value="Split_barrel_FMN-bd"/>
</dbReference>
<dbReference type="InterPro" id="IPR011576">
    <property type="entry name" value="Pyridox_Oxase_N"/>
</dbReference>
<name>M5UET4_9BACT</name>
<evidence type="ECO:0000256" key="1">
    <source>
        <dbReference type="SAM" id="Coils"/>
    </source>
</evidence>
<dbReference type="Proteomes" id="UP000011885">
    <property type="component" value="Unassembled WGS sequence"/>
</dbReference>